<keyword evidence="1" id="KW-1133">Transmembrane helix</keyword>
<proteinExistence type="predicted"/>
<feature type="transmembrane region" description="Helical" evidence="1">
    <location>
        <begin position="87"/>
        <end position="104"/>
    </location>
</feature>
<feature type="transmembrane region" description="Helical" evidence="1">
    <location>
        <begin position="175"/>
        <end position="195"/>
    </location>
</feature>
<gene>
    <name evidence="2" type="ORF">NCTC11388_04133</name>
</gene>
<evidence type="ECO:0000256" key="1">
    <source>
        <dbReference type="SAM" id="Phobius"/>
    </source>
</evidence>
<dbReference type="InterPro" id="IPR018750">
    <property type="entry name" value="DUF2306_membrane"/>
</dbReference>
<dbReference type="RefSeq" id="WP_115171459.1">
    <property type="nucleotide sequence ID" value="NZ_UGYW01000002.1"/>
</dbReference>
<evidence type="ECO:0000313" key="3">
    <source>
        <dbReference type="Proteomes" id="UP000254893"/>
    </source>
</evidence>
<reference evidence="2 3" key="1">
    <citation type="submission" date="2018-06" db="EMBL/GenBank/DDBJ databases">
        <authorList>
            <consortium name="Pathogen Informatics"/>
            <person name="Doyle S."/>
        </authorList>
    </citation>
    <scope>NUCLEOTIDE SEQUENCE [LARGE SCALE GENOMIC DNA]</scope>
    <source>
        <strain evidence="2 3">NCTC11388</strain>
    </source>
</reference>
<dbReference type="Proteomes" id="UP000254893">
    <property type="component" value="Unassembled WGS sequence"/>
</dbReference>
<feature type="transmembrane region" description="Helical" evidence="1">
    <location>
        <begin position="110"/>
        <end position="131"/>
    </location>
</feature>
<feature type="transmembrane region" description="Helical" evidence="1">
    <location>
        <begin position="143"/>
        <end position="163"/>
    </location>
</feature>
<name>A0A380CRH7_SPHSI</name>
<evidence type="ECO:0000313" key="2">
    <source>
        <dbReference type="EMBL" id="SUJ27279.1"/>
    </source>
</evidence>
<keyword evidence="1" id="KW-0812">Transmembrane</keyword>
<dbReference type="AlphaFoldDB" id="A0A380CRH7"/>
<feature type="transmembrane region" description="Helical" evidence="1">
    <location>
        <begin position="45"/>
        <end position="66"/>
    </location>
</feature>
<feature type="transmembrane region" description="Helical" evidence="1">
    <location>
        <begin position="5"/>
        <end position="25"/>
    </location>
</feature>
<accession>A0A380CRH7</accession>
<dbReference type="EMBL" id="UGYW01000002">
    <property type="protein sequence ID" value="SUJ27279.1"/>
    <property type="molecule type" value="Genomic_DNA"/>
</dbReference>
<dbReference type="Pfam" id="PF10067">
    <property type="entry name" value="DUF2306"/>
    <property type="match status" value="1"/>
</dbReference>
<organism evidence="2 3">
    <name type="scientific">Sphingobacterium spiritivorum</name>
    <name type="common">Flavobacterium spiritivorum</name>
    <dbReference type="NCBI Taxonomy" id="258"/>
    <lineage>
        <taxon>Bacteria</taxon>
        <taxon>Pseudomonadati</taxon>
        <taxon>Bacteroidota</taxon>
        <taxon>Sphingobacteriia</taxon>
        <taxon>Sphingobacteriales</taxon>
        <taxon>Sphingobacteriaceae</taxon>
        <taxon>Sphingobacterium</taxon>
    </lineage>
</organism>
<protein>
    <submittedName>
        <fullName evidence="2">Predicted membrane protein (DUF2306)</fullName>
    </submittedName>
</protein>
<sequence>MLRRVLFILFCILALAIGLYPLMYAFVEPKYTFLGTKTPEILHDIIWKTAFITHIIFGGISLFIGWRQFGSKFRDNHIRLHKSIGKIYVVCVVLSSVSGIYMGFYANGGIIASSGFISLGIIWLLTTYFALSQIRKGNIEKHQQLMTYSYACTFAAVTLRLWFPSLIALTGDPVNSYLAVAWLCWVPNVIVAYFINKQRLNTKKLSLQL</sequence>
<keyword evidence="1" id="KW-0472">Membrane</keyword>